<name>X0XW13_9ZZZZ</name>
<dbReference type="GO" id="GO:0042802">
    <property type="term" value="F:identical protein binding"/>
    <property type="evidence" value="ECO:0007669"/>
    <property type="project" value="TreeGrafter"/>
</dbReference>
<organism evidence="5">
    <name type="scientific">marine sediment metagenome</name>
    <dbReference type="NCBI Taxonomy" id="412755"/>
    <lineage>
        <taxon>unclassified sequences</taxon>
        <taxon>metagenomes</taxon>
        <taxon>ecological metagenomes</taxon>
    </lineage>
</organism>
<comment type="cofactor">
    <cofactor evidence="1">
        <name>pyridoxal 5'-phosphate</name>
        <dbReference type="ChEBI" id="CHEBI:597326"/>
    </cofactor>
</comment>
<dbReference type="InterPro" id="IPR015422">
    <property type="entry name" value="PyrdxlP-dep_Trfase_small"/>
</dbReference>
<dbReference type="Gene3D" id="3.90.1150.10">
    <property type="entry name" value="Aspartate Aminotransferase, domain 1"/>
    <property type="match status" value="1"/>
</dbReference>
<gene>
    <name evidence="5" type="ORF">S01H1_80418</name>
</gene>
<comment type="caution">
    <text evidence="5">The sequence shown here is derived from an EMBL/GenBank/DDBJ whole genome shotgun (WGS) entry which is preliminary data.</text>
</comment>
<dbReference type="AlphaFoldDB" id="X0XW13"/>
<feature type="non-terminal residue" evidence="5">
    <location>
        <position position="1"/>
    </location>
</feature>
<evidence type="ECO:0000256" key="3">
    <source>
        <dbReference type="ARBA" id="ARBA00022679"/>
    </source>
</evidence>
<sequence length="220" mass="23734">YDEEQKYIAPGVQSIALFSQIAPDHGRGAVITDADGREYLDFFAGVGVASLGHAHPKYVRAVSDQAARISVGSFVTGHRMNFCKLLSTVTPGDLKRVQLYSGGSEAVEAAIRLAKSRTKKYEVVGFWGGFHGKTGGVLGLLGDDFKKELGPLMPGTYNVPYANCYQCPFRMKHPQCGLFCAEFIRKSLKVSTTGRIAAFMIEPIQGTAGNVIPPPGFLEA</sequence>
<evidence type="ECO:0008006" key="6">
    <source>
        <dbReference type="Google" id="ProtNLM"/>
    </source>
</evidence>
<feature type="non-terminal residue" evidence="5">
    <location>
        <position position="220"/>
    </location>
</feature>
<dbReference type="InterPro" id="IPR015421">
    <property type="entry name" value="PyrdxlP-dep_Trfase_major"/>
</dbReference>
<dbReference type="PANTHER" id="PTHR11986:SF79">
    <property type="entry name" value="ACETYLORNITHINE AMINOTRANSFERASE, MITOCHONDRIAL"/>
    <property type="match status" value="1"/>
</dbReference>
<dbReference type="InterPro" id="IPR050103">
    <property type="entry name" value="Class-III_PLP-dep_AT"/>
</dbReference>
<evidence type="ECO:0000256" key="4">
    <source>
        <dbReference type="ARBA" id="ARBA00022898"/>
    </source>
</evidence>
<evidence type="ECO:0000256" key="2">
    <source>
        <dbReference type="ARBA" id="ARBA00022576"/>
    </source>
</evidence>
<proteinExistence type="predicted"/>
<dbReference type="SUPFAM" id="SSF53383">
    <property type="entry name" value="PLP-dependent transferases"/>
    <property type="match status" value="1"/>
</dbReference>
<keyword evidence="4" id="KW-0663">Pyridoxal phosphate</keyword>
<dbReference type="InterPro" id="IPR015424">
    <property type="entry name" value="PyrdxlP-dep_Trfase"/>
</dbReference>
<dbReference type="Pfam" id="PF00202">
    <property type="entry name" value="Aminotran_3"/>
    <property type="match status" value="1"/>
</dbReference>
<dbReference type="Gene3D" id="3.40.640.10">
    <property type="entry name" value="Type I PLP-dependent aspartate aminotransferase-like (Major domain)"/>
    <property type="match status" value="1"/>
</dbReference>
<dbReference type="PANTHER" id="PTHR11986">
    <property type="entry name" value="AMINOTRANSFERASE CLASS III"/>
    <property type="match status" value="1"/>
</dbReference>
<keyword evidence="2" id="KW-0032">Aminotransferase</keyword>
<dbReference type="InterPro" id="IPR005814">
    <property type="entry name" value="Aminotrans_3"/>
</dbReference>
<evidence type="ECO:0000313" key="5">
    <source>
        <dbReference type="EMBL" id="GAG47550.1"/>
    </source>
</evidence>
<evidence type="ECO:0000256" key="1">
    <source>
        <dbReference type="ARBA" id="ARBA00001933"/>
    </source>
</evidence>
<dbReference type="GO" id="GO:0030170">
    <property type="term" value="F:pyridoxal phosphate binding"/>
    <property type="evidence" value="ECO:0007669"/>
    <property type="project" value="InterPro"/>
</dbReference>
<reference evidence="5" key="1">
    <citation type="journal article" date="2014" name="Front. Microbiol.">
        <title>High frequency of phylogenetically diverse reductive dehalogenase-homologous genes in deep subseafloor sedimentary metagenomes.</title>
        <authorList>
            <person name="Kawai M."/>
            <person name="Futagami T."/>
            <person name="Toyoda A."/>
            <person name="Takaki Y."/>
            <person name="Nishi S."/>
            <person name="Hori S."/>
            <person name="Arai W."/>
            <person name="Tsubouchi T."/>
            <person name="Morono Y."/>
            <person name="Uchiyama I."/>
            <person name="Ito T."/>
            <person name="Fujiyama A."/>
            <person name="Inagaki F."/>
            <person name="Takami H."/>
        </authorList>
    </citation>
    <scope>NUCLEOTIDE SEQUENCE</scope>
    <source>
        <strain evidence="5">Expedition CK06-06</strain>
    </source>
</reference>
<protein>
    <recommendedName>
        <fullName evidence="6">Aspartate aminotransferase family protein</fullName>
    </recommendedName>
</protein>
<dbReference type="EMBL" id="BARS01054304">
    <property type="protein sequence ID" value="GAG47550.1"/>
    <property type="molecule type" value="Genomic_DNA"/>
</dbReference>
<accession>X0XW13</accession>
<dbReference type="GO" id="GO:0008483">
    <property type="term" value="F:transaminase activity"/>
    <property type="evidence" value="ECO:0007669"/>
    <property type="project" value="UniProtKB-KW"/>
</dbReference>
<keyword evidence="3" id="KW-0808">Transferase</keyword>